<organism evidence="3 4">
    <name type="scientific">Arthroderma otae (strain ATCC MYA-4605 / CBS 113480)</name>
    <name type="common">Microsporum canis</name>
    <dbReference type="NCBI Taxonomy" id="554155"/>
    <lineage>
        <taxon>Eukaryota</taxon>
        <taxon>Fungi</taxon>
        <taxon>Dikarya</taxon>
        <taxon>Ascomycota</taxon>
        <taxon>Pezizomycotina</taxon>
        <taxon>Eurotiomycetes</taxon>
        <taxon>Eurotiomycetidae</taxon>
        <taxon>Onygenales</taxon>
        <taxon>Arthrodermataceae</taxon>
        <taxon>Microsporum</taxon>
    </lineage>
</organism>
<gene>
    <name evidence="3" type="ORF">MCYG_03265</name>
</gene>
<dbReference type="VEuPathDB" id="FungiDB:MCYG_03265"/>
<dbReference type="STRING" id="554155.C5FL74"/>
<dbReference type="Proteomes" id="UP000002035">
    <property type="component" value="Unassembled WGS sequence"/>
</dbReference>
<dbReference type="HOGENOM" id="CLU_1090673_0_0_1"/>
<dbReference type="GeneID" id="9230521"/>
<name>C5FL74_ARTOC</name>
<dbReference type="eggNOG" id="ENOG502RJG3">
    <property type="taxonomic scope" value="Eukaryota"/>
</dbReference>
<dbReference type="RefSeq" id="XP_002847759.1">
    <property type="nucleotide sequence ID" value="XM_002847713.1"/>
</dbReference>
<dbReference type="OrthoDB" id="4448936at2759"/>
<evidence type="ECO:0000313" key="4">
    <source>
        <dbReference type="Proteomes" id="UP000002035"/>
    </source>
</evidence>
<protein>
    <submittedName>
        <fullName evidence="3">Uncharacterized protein</fullName>
    </submittedName>
</protein>
<proteinExistence type="predicted"/>
<accession>C5FL74</accession>
<evidence type="ECO:0000256" key="1">
    <source>
        <dbReference type="SAM" id="Coils"/>
    </source>
</evidence>
<keyword evidence="4" id="KW-1185">Reference proteome</keyword>
<feature type="coiled-coil region" evidence="1">
    <location>
        <begin position="144"/>
        <end position="171"/>
    </location>
</feature>
<dbReference type="EMBL" id="DS995703">
    <property type="protein sequence ID" value="EEQ30446.1"/>
    <property type="molecule type" value="Genomic_DNA"/>
</dbReference>
<evidence type="ECO:0000256" key="2">
    <source>
        <dbReference type="SAM" id="MobiDB-lite"/>
    </source>
</evidence>
<feature type="region of interest" description="Disordered" evidence="2">
    <location>
        <begin position="78"/>
        <end position="111"/>
    </location>
</feature>
<dbReference type="AlphaFoldDB" id="C5FL74"/>
<reference evidence="4" key="1">
    <citation type="journal article" date="2012" name="MBio">
        <title>Comparative genome analysis of Trichophyton rubrum and related dermatophytes reveals candidate genes involved in infection.</title>
        <authorList>
            <person name="Martinez D.A."/>
            <person name="Oliver B.G."/>
            <person name="Graeser Y."/>
            <person name="Goldberg J.M."/>
            <person name="Li W."/>
            <person name="Martinez-Rossi N.M."/>
            <person name="Monod M."/>
            <person name="Shelest E."/>
            <person name="Barton R.C."/>
            <person name="Birch E."/>
            <person name="Brakhage A.A."/>
            <person name="Chen Z."/>
            <person name="Gurr S.J."/>
            <person name="Heiman D."/>
            <person name="Heitman J."/>
            <person name="Kosti I."/>
            <person name="Rossi A."/>
            <person name="Saif S."/>
            <person name="Samalova M."/>
            <person name="Saunders C.W."/>
            <person name="Shea T."/>
            <person name="Summerbell R.C."/>
            <person name="Xu J."/>
            <person name="Young S."/>
            <person name="Zeng Q."/>
            <person name="Birren B.W."/>
            <person name="Cuomo C.A."/>
            <person name="White T.C."/>
        </authorList>
    </citation>
    <scope>NUCLEOTIDE SEQUENCE [LARGE SCALE GENOMIC DNA]</scope>
    <source>
        <strain evidence="4">ATCC MYA-4605 / CBS 113480</strain>
    </source>
</reference>
<evidence type="ECO:0000313" key="3">
    <source>
        <dbReference type="EMBL" id="EEQ30446.1"/>
    </source>
</evidence>
<keyword evidence="1" id="KW-0175">Coiled coil</keyword>
<sequence>MASGCSPQAGCTEIPIKPECIEQGSCLDVGEIRENLRLLIDLSFRLPSQAVLSSQDSDIFRGSCSALEKALTAQAQGCDSVQHQSPDGVESLGEVVSSTGGQVEAARSNKKAPQNDRELLIILDRLTRANEHFRQRRVEQNRIQEQYQTRCEKLSARVSELENEVNSLHYQVFNNTIELECMRGTVSGLETWLSHWKSQNDSSFHLDPILKRPSKPKGRRSKYFEQMDRLEEQRDSLLDGLSAWMRGWNDATDGFRARSMDKSR</sequence>